<dbReference type="GO" id="GO:0005634">
    <property type="term" value="C:nucleus"/>
    <property type="evidence" value="ECO:0007669"/>
    <property type="project" value="UniProtKB-SubCell"/>
</dbReference>
<organism evidence="8 9">
    <name type="scientific">Carex littledalei</name>
    <dbReference type="NCBI Taxonomy" id="544730"/>
    <lineage>
        <taxon>Eukaryota</taxon>
        <taxon>Viridiplantae</taxon>
        <taxon>Streptophyta</taxon>
        <taxon>Embryophyta</taxon>
        <taxon>Tracheophyta</taxon>
        <taxon>Spermatophyta</taxon>
        <taxon>Magnoliopsida</taxon>
        <taxon>Liliopsida</taxon>
        <taxon>Poales</taxon>
        <taxon>Cyperaceae</taxon>
        <taxon>Cyperoideae</taxon>
        <taxon>Cariceae</taxon>
        <taxon>Carex</taxon>
        <taxon>Carex subgen. Euthyceras</taxon>
    </lineage>
</organism>
<evidence type="ECO:0000256" key="5">
    <source>
        <dbReference type="ARBA" id="ARBA00023242"/>
    </source>
</evidence>
<dbReference type="SUPFAM" id="SSF54171">
    <property type="entry name" value="DNA-binding domain"/>
    <property type="match status" value="1"/>
</dbReference>
<keyword evidence="2" id="KW-0805">Transcription regulation</keyword>
<feature type="domain" description="AP2/ERF" evidence="7">
    <location>
        <begin position="67"/>
        <end position="124"/>
    </location>
</feature>
<dbReference type="GO" id="GO:0009873">
    <property type="term" value="P:ethylene-activated signaling pathway"/>
    <property type="evidence" value="ECO:0007669"/>
    <property type="project" value="InterPro"/>
</dbReference>
<dbReference type="PROSITE" id="PS51032">
    <property type="entry name" value="AP2_ERF"/>
    <property type="match status" value="1"/>
</dbReference>
<feature type="compositionally biased region" description="Low complexity" evidence="6">
    <location>
        <begin position="30"/>
        <end position="47"/>
    </location>
</feature>
<keyword evidence="9" id="KW-1185">Reference proteome</keyword>
<comment type="subcellular location">
    <subcellularLocation>
        <location evidence="1">Nucleus</location>
    </subcellularLocation>
</comment>
<proteinExistence type="predicted"/>
<evidence type="ECO:0000313" key="9">
    <source>
        <dbReference type="Proteomes" id="UP000623129"/>
    </source>
</evidence>
<dbReference type="FunFam" id="3.30.730.10:FF:000001">
    <property type="entry name" value="Ethylene-responsive transcription factor 2"/>
    <property type="match status" value="1"/>
</dbReference>
<dbReference type="OrthoDB" id="1930411at2759"/>
<comment type="caution">
    <text evidence="8">The sequence shown here is derived from an EMBL/GenBank/DDBJ whole genome shotgun (WGS) entry which is preliminary data.</text>
</comment>
<dbReference type="Proteomes" id="UP000623129">
    <property type="component" value="Unassembled WGS sequence"/>
</dbReference>
<dbReference type="GO" id="GO:0003700">
    <property type="term" value="F:DNA-binding transcription factor activity"/>
    <property type="evidence" value="ECO:0007669"/>
    <property type="project" value="InterPro"/>
</dbReference>
<dbReference type="GO" id="GO:0003677">
    <property type="term" value="F:DNA binding"/>
    <property type="evidence" value="ECO:0007669"/>
    <property type="project" value="UniProtKB-KW"/>
</dbReference>
<dbReference type="InterPro" id="IPR001471">
    <property type="entry name" value="AP2/ERF_dom"/>
</dbReference>
<evidence type="ECO:0000313" key="8">
    <source>
        <dbReference type="EMBL" id="KAF3322761.1"/>
    </source>
</evidence>
<gene>
    <name evidence="8" type="ORF">FCM35_KLT12750</name>
</gene>
<dbReference type="Pfam" id="PF00847">
    <property type="entry name" value="AP2"/>
    <property type="match status" value="1"/>
</dbReference>
<keyword evidence="4" id="KW-0804">Transcription</keyword>
<evidence type="ECO:0000256" key="6">
    <source>
        <dbReference type="SAM" id="MobiDB-lite"/>
    </source>
</evidence>
<dbReference type="EMBL" id="SWLB01000024">
    <property type="protein sequence ID" value="KAF3322761.1"/>
    <property type="molecule type" value="Genomic_DNA"/>
</dbReference>
<dbReference type="Gene3D" id="3.30.730.10">
    <property type="entry name" value="AP2/ERF domain"/>
    <property type="match status" value="1"/>
</dbReference>
<dbReference type="AlphaFoldDB" id="A0A833QNC3"/>
<protein>
    <submittedName>
        <fullName evidence="8">Ethylene-responsive transcription factor ERF073-like protein</fullName>
    </submittedName>
</protein>
<evidence type="ECO:0000256" key="2">
    <source>
        <dbReference type="ARBA" id="ARBA00023015"/>
    </source>
</evidence>
<dbReference type="InterPro" id="IPR044808">
    <property type="entry name" value="ERF_plant"/>
</dbReference>
<dbReference type="InterPro" id="IPR036955">
    <property type="entry name" value="AP2/ERF_dom_sf"/>
</dbReference>
<dbReference type="PANTHER" id="PTHR31190:SF322">
    <property type="entry name" value="OS07G0674800 PROTEIN"/>
    <property type="match status" value="1"/>
</dbReference>
<name>A0A833QNC3_9POAL</name>
<reference evidence="8" key="1">
    <citation type="submission" date="2020-01" db="EMBL/GenBank/DDBJ databases">
        <title>Genome sequence of Kobresia littledalei, the first chromosome-level genome in the family Cyperaceae.</title>
        <authorList>
            <person name="Qu G."/>
        </authorList>
    </citation>
    <scope>NUCLEOTIDE SEQUENCE</scope>
    <source>
        <strain evidence="8">C.B.Clarke</strain>
        <tissue evidence="8">Leaf</tissue>
    </source>
</reference>
<dbReference type="InterPro" id="IPR016177">
    <property type="entry name" value="DNA-bd_dom_sf"/>
</dbReference>
<evidence type="ECO:0000256" key="1">
    <source>
        <dbReference type="ARBA" id="ARBA00004123"/>
    </source>
</evidence>
<evidence type="ECO:0000256" key="4">
    <source>
        <dbReference type="ARBA" id="ARBA00023163"/>
    </source>
</evidence>
<feature type="region of interest" description="Disordered" evidence="6">
    <location>
        <begin position="22"/>
        <end position="69"/>
    </location>
</feature>
<dbReference type="PRINTS" id="PR00367">
    <property type="entry name" value="ETHRSPELEMNT"/>
</dbReference>
<dbReference type="PANTHER" id="PTHR31190">
    <property type="entry name" value="DNA-BINDING DOMAIN"/>
    <property type="match status" value="1"/>
</dbReference>
<sequence>MCGGVIISELIPQKKRSQSQVSATNIWPDATSSSATTTTTTTTSNSSFQPCSVQSVEVPKKRERKTQYRGIRHRPWGKWAAEIRDPKKGVRVWLGTFSTAEEAARAYDRAARVIRGNKAKVNFPNEIDSSPLPAELHSLHSLNIMQNYHPYYEASEQQTTFVPSFTEIVGTSLGTEVGYDNAAGLYQYPMDHVTVAQAPVEEAGDGCWYN</sequence>
<keyword evidence="5" id="KW-0539">Nucleus</keyword>
<evidence type="ECO:0000256" key="3">
    <source>
        <dbReference type="ARBA" id="ARBA00023125"/>
    </source>
</evidence>
<keyword evidence="3" id="KW-0238">DNA-binding</keyword>
<evidence type="ECO:0000259" key="7">
    <source>
        <dbReference type="PROSITE" id="PS51032"/>
    </source>
</evidence>
<accession>A0A833QNC3</accession>
<dbReference type="CDD" id="cd00018">
    <property type="entry name" value="AP2"/>
    <property type="match status" value="1"/>
</dbReference>
<dbReference type="SMART" id="SM00380">
    <property type="entry name" value="AP2"/>
    <property type="match status" value="1"/>
</dbReference>